<evidence type="ECO:0000259" key="3">
    <source>
        <dbReference type="PROSITE" id="PS51029"/>
    </source>
</evidence>
<keyword evidence="1" id="KW-0539">Nucleus</keyword>
<dbReference type="EMBL" id="CAJFCJ010000026">
    <property type="protein sequence ID" value="CAD5125428.1"/>
    <property type="molecule type" value="Genomic_DNA"/>
</dbReference>
<dbReference type="GO" id="GO:0005634">
    <property type="term" value="C:nucleus"/>
    <property type="evidence" value="ECO:0007669"/>
    <property type="project" value="UniProtKB-SubCell"/>
</dbReference>
<organism evidence="5 6">
    <name type="scientific">Dimorphilus gyrociliatus</name>
    <dbReference type="NCBI Taxonomy" id="2664684"/>
    <lineage>
        <taxon>Eukaryota</taxon>
        <taxon>Metazoa</taxon>
        <taxon>Spiralia</taxon>
        <taxon>Lophotrochozoa</taxon>
        <taxon>Annelida</taxon>
        <taxon>Polychaeta</taxon>
        <taxon>Polychaeta incertae sedis</taxon>
        <taxon>Dinophilidae</taxon>
        <taxon>Dimorphilus</taxon>
    </lineage>
</organism>
<feature type="domain" description="BESS" evidence="4">
    <location>
        <begin position="189"/>
        <end position="228"/>
    </location>
</feature>
<sequence>MRGEEENNSLEMCDMTELNEETTTRLIKLVKINPIIWESMSCNKKDEEVVWKGIGNQLGLTGNRAKQVFDKLRECFYQDVNRQDVGDADKFDKINPYWKFFPLLNFLKPKKASKPILIRNHSPREKRPRVGGDFEDTYGSESLSTRTSTATSPTFTEGSTTTTGKRRVFDEKDMHTYFMQFLNESKKSIDEDEIFANFLYTEIKKLPTASKDELKWKIHSLIRDEKQRIISC</sequence>
<evidence type="ECO:0000256" key="2">
    <source>
        <dbReference type="SAM" id="MobiDB-lite"/>
    </source>
</evidence>
<dbReference type="Pfam" id="PF10545">
    <property type="entry name" value="MADF_DNA_bdg"/>
    <property type="match status" value="1"/>
</dbReference>
<dbReference type="PANTHER" id="PTHR12243">
    <property type="entry name" value="MADF DOMAIN TRANSCRIPTION FACTOR"/>
    <property type="match status" value="1"/>
</dbReference>
<gene>
    <name evidence="5" type="ORF">DGYR_LOCUS12804</name>
</gene>
<evidence type="ECO:0000313" key="5">
    <source>
        <dbReference type="EMBL" id="CAD5125428.1"/>
    </source>
</evidence>
<dbReference type="PROSITE" id="PS51031">
    <property type="entry name" value="BESS"/>
    <property type="match status" value="1"/>
</dbReference>
<accession>A0A7I8WBC6</accession>
<proteinExistence type="predicted"/>
<dbReference type="PANTHER" id="PTHR12243:SF67">
    <property type="entry name" value="COREPRESSOR OF PANGOLIN, ISOFORM A-RELATED"/>
    <property type="match status" value="1"/>
</dbReference>
<comment type="caution">
    <text evidence="5">The sequence shown here is derived from an EMBL/GenBank/DDBJ whole genome shotgun (WGS) entry which is preliminary data.</text>
</comment>
<evidence type="ECO:0000313" key="6">
    <source>
        <dbReference type="Proteomes" id="UP000549394"/>
    </source>
</evidence>
<dbReference type="InterPro" id="IPR006578">
    <property type="entry name" value="MADF-dom"/>
</dbReference>
<evidence type="ECO:0000256" key="1">
    <source>
        <dbReference type="PROSITE-ProRule" id="PRU00371"/>
    </source>
</evidence>
<dbReference type="InterPro" id="IPR039353">
    <property type="entry name" value="TF_Adf1"/>
</dbReference>
<comment type="subcellular location">
    <subcellularLocation>
        <location evidence="1">Nucleus</location>
    </subcellularLocation>
</comment>
<feature type="compositionally biased region" description="Basic and acidic residues" evidence="2">
    <location>
        <begin position="122"/>
        <end position="132"/>
    </location>
</feature>
<feature type="compositionally biased region" description="Low complexity" evidence="2">
    <location>
        <begin position="140"/>
        <end position="162"/>
    </location>
</feature>
<name>A0A7I8WBC6_9ANNE</name>
<dbReference type="OrthoDB" id="10262320at2759"/>
<dbReference type="GO" id="GO:0003677">
    <property type="term" value="F:DNA binding"/>
    <property type="evidence" value="ECO:0007669"/>
    <property type="project" value="InterPro"/>
</dbReference>
<evidence type="ECO:0000259" key="4">
    <source>
        <dbReference type="PROSITE" id="PS51031"/>
    </source>
</evidence>
<dbReference type="InterPro" id="IPR004210">
    <property type="entry name" value="BESS_motif"/>
</dbReference>
<dbReference type="AlphaFoldDB" id="A0A7I8WBC6"/>
<feature type="region of interest" description="Disordered" evidence="2">
    <location>
        <begin position="119"/>
        <end position="162"/>
    </location>
</feature>
<dbReference type="PROSITE" id="PS51029">
    <property type="entry name" value="MADF"/>
    <property type="match status" value="1"/>
</dbReference>
<keyword evidence="6" id="KW-1185">Reference proteome</keyword>
<protein>
    <submittedName>
        <fullName evidence="5">DgyrCDS13652</fullName>
    </submittedName>
</protein>
<dbReference type="Proteomes" id="UP000549394">
    <property type="component" value="Unassembled WGS sequence"/>
</dbReference>
<dbReference type="SMART" id="SM00595">
    <property type="entry name" value="MADF"/>
    <property type="match status" value="1"/>
</dbReference>
<feature type="domain" description="MADF" evidence="3">
    <location>
        <begin position="25"/>
        <end position="112"/>
    </location>
</feature>
<reference evidence="5 6" key="1">
    <citation type="submission" date="2020-08" db="EMBL/GenBank/DDBJ databases">
        <authorList>
            <person name="Hejnol A."/>
        </authorList>
    </citation>
    <scope>NUCLEOTIDE SEQUENCE [LARGE SCALE GENOMIC DNA]</scope>
</reference>